<dbReference type="Gene3D" id="2.60.120.1440">
    <property type="match status" value="1"/>
</dbReference>
<dbReference type="AlphaFoldDB" id="A0A4R6IN46"/>
<dbReference type="RefSeq" id="WP_133475777.1">
    <property type="nucleotide sequence ID" value="NZ_SNWP01000015.1"/>
</dbReference>
<organism evidence="4 5">
    <name type="scientific">Sediminibacterium goheungense</name>
    <dbReference type="NCBI Taxonomy" id="1086393"/>
    <lineage>
        <taxon>Bacteria</taxon>
        <taxon>Pseudomonadati</taxon>
        <taxon>Bacteroidota</taxon>
        <taxon>Chitinophagia</taxon>
        <taxon>Chitinophagales</taxon>
        <taxon>Chitinophagaceae</taxon>
        <taxon>Sediminibacterium</taxon>
    </lineage>
</organism>
<keyword evidence="1" id="KW-0472">Membrane</keyword>
<evidence type="ECO:0000259" key="3">
    <source>
        <dbReference type="Pfam" id="PF16344"/>
    </source>
</evidence>
<accession>A0A4R6IN46</accession>
<feature type="domain" description="FecR protein" evidence="2">
    <location>
        <begin position="187"/>
        <end position="282"/>
    </location>
</feature>
<dbReference type="Pfam" id="PF16344">
    <property type="entry name" value="FecR_C"/>
    <property type="match status" value="1"/>
</dbReference>
<evidence type="ECO:0000259" key="2">
    <source>
        <dbReference type="Pfam" id="PF04773"/>
    </source>
</evidence>
<dbReference type="InterPro" id="IPR006860">
    <property type="entry name" value="FecR"/>
</dbReference>
<evidence type="ECO:0000313" key="4">
    <source>
        <dbReference type="EMBL" id="TDO23603.1"/>
    </source>
</evidence>
<comment type="caution">
    <text evidence="4">The sequence shown here is derived from an EMBL/GenBank/DDBJ whole genome shotgun (WGS) entry which is preliminary data.</text>
</comment>
<proteinExistence type="predicted"/>
<dbReference type="InterPro" id="IPR012373">
    <property type="entry name" value="Ferrdict_sens_TM"/>
</dbReference>
<dbReference type="PANTHER" id="PTHR30273:SF2">
    <property type="entry name" value="PROTEIN FECR"/>
    <property type="match status" value="1"/>
</dbReference>
<feature type="transmembrane region" description="Helical" evidence="1">
    <location>
        <begin position="85"/>
        <end position="102"/>
    </location>
</feature>
<sequence length="398" mass="44186">MNIPDHIQNLISKYEQGLLSATEKKELDNWYHSFDDQQTVVSDVPQGSEDELAERMAVRLQESLAADEERLEPTGVPARKWRTPAAAALIFILLSGVIYYFIQLDNTAAQQPLVLSAPVPAGDVAPGGNKAILTLDDGSVIVLDSAHNGILGEQGDVDVKKLDNGLIAYQNQDGNIPAAEEKIFYNTISTPRGGEYQVTLSDGTKVWLNAASSIRFPTAFRGADRQVQITGEVYFEVAHNETQPFKVTAGKSAIEVLGTHFNVNAYDDEVQVRTSLLEGSVKIAVIDQPDQQQMKILKPGQQARMTRSGRISVVNNIDTEEIMAWKNGLFVFKSTDLRSIMRQIARWYDIDIEYKDNVGMQFTGQITRNNNVSKVLEMLELTEEVKFRVAGKKVIVAR</sequence>
<dbReference type="EMBL" id="SNWP01000015">
    <property type="protein sequence ID" value="TDO23603.1"/>
    <property type="molecule type" value="Genomic_DNA"/>
</dbReference>
<dbReference type="PANTHER" id="PTHR30273">
    <property type="entry name" value="PERIPLASMIC SIGNAL SENSOR AND SIGMA FACTOR ACTIVATOR FECR-RELATED"/>
    <property type="match status" value="1"/>
</dbReference>
<dbReference type="InterPro" id="IPR032508">
    <property type="entry name" value="FecR_C"/>
</dbReference>
<dbReference type="OrthoDB" id="629393at2"/>
<gene>
    <name evidence="4" type="ORF">BC659_3216</name>
</gene>
<dbReference type="FunFam" id="2.60.120.1440:FF:000001">
    <property type="entry name" value="Putative anti-sigma factor"/>
    <property type="match status" value="1"/>
</dbReference>
<reference evidence="4 5" key="1">
    <citation type="submission" date="2019-03" db="EMBL/GenBank/DDBJ databases">
        <title>Genomic Encyclopedia of Archaeal and Bacterial Type Strains, Phase II (KMG-II): from individual species to whole genera.</title>
        <authorList>
            <person name="Goeker M."/>
        </authorList>
    </citation>
    <scope>NUCLEOTIDE SEQUENCE [LARGE SCALE GENOMIC DNA]</scope>
    <source>
        <strain evidence="4 5">DSM 28323</strain>
    </source>
</reference>
<feature type="domain" description="Protein FecR C-terminal" evidence="3">
    <location>
        <begin position="330"/>
        <end position="396"/>
    </location>
</feature>
<keyword evidence="1" id="KW-1133">Transmembrane helix</keyword>
<keyword evidence="5" id="KW-1185">Reference proteome</keyword>
<dbReference type="GO" id="GO:0016989">
    <property type="term" value="F:sigma factor antagonist activity"/>
    <property type="evidence" value="ECO:0007669"/>
    <property type="project" value="TreeGrafter"/>
</dbReference>
<dbReference type="Pfam" id="PF04773">
    <property type="entry name" value="FecR"/>
    <property type="match status" value="1"/>
</dbReference>
<evidence type="ECO:0000256" key="1">
    <source>
        <dbReference type="SAM" id="Phobius"/>
    </source>
</evidence>
<protein>
    <submittedName>
        <fullName evidence="4">FecR family protein</fullName>
    </submittedName>
</protein>
<name>A0A4R6IN46_9BACT</name>
<keyword evidence="1" id="KW-0812">Transmembrane</keyword>
<dbReference type="Proteomes" id="UP000295741">
    <property type="component" value="Unassembled WGS sequence"/>
</dbReference>
<dbReference type="Gene3D" id="3.55.50.30">
    <property type="match status" value="1"/>
</dbReference>
<evidence type="ECO:0000313" key="5">
    <source>
        <dbReference type="Proteomes" id="UP000295741"/>
    </source>
</evidence>